<comment type="caution">
    <text evidence="1">The sequence shown here is derived from an EMBL/GenBank/DDBJ whole genome shotgun (WGS) entry which is preliminary data.</text>
</comment>
<dbReference type="EMBL" id="AUZX01004973">
    <property type="protein sequence ID" value="EQD69526.1"/>
    <property type="molecule type" value="Genomic_DNA"/>
</dbReference>
<proteinExistence type="predicted"/>
<gene>
    <name evidence="1" type="ORF">B1A_06874</name>
</gene>
<dbReference type="AlphaFoldDB" id="T1B9D9"/>
<organism evidence="1">
    <name type="scientific">mine drainage metagenome</name>
    <dbReference type="NCBI Taxonomy" id="410659"/>
    <lineage>
        <taxon>unclassified sequences</taxon>
        <taxon>metagenomes</taxon>
        <taxon>ecological metagenomes</taxon>
    </lineage>
</organism>
<reference evidence="1" key="1">
    <citation type="submission" date="2013-08" db="EMBL/GenBank/DDBJ databases">
        <authorList>
            <person name="Mendez C."/>
            <person name="Richter M."/>
            <person name="Ferrer M."/>
            <person name="Sanchez J."/>
        </authorList>
    </citation>
    <scope>NUCLEOTIDE SEQUENCE</scope>
</reference>
<protein>
    <submittedName>
        <fullName evidence="1">GCN5-related N-acetyltransferase</fullName>
    </submittedName>
</protein>
<keyword evidence="1" id="KW-0808">Transferase</keyword>
<name>T1B9D9_9ZZZZ</name>
<accession>T1B9D9</accession>
<sequence>QGYQCAGLYDDGRLIGICGLWILTKYYVGKHIEPDNVVIQEDIGPEVSEEAHGVGA</sequence>
<feature type="non-terminal residue" evidence="1">
    <location>
        <position position="1"/>
    </location>
</feature>
<evidence type="ECO:0000313" key="1">
    <source>
        <dbReference type="EMBL" id="EQD69526.1"/>
    </source>
</evidence>
<reference evidence="1" key="2">
    <citation type="journal article" date="2014" name="ISME J.">
        <title>Microbial stratification in low pH oxic and suboxic macroscopic growths along an acid mine drainage.</title>
        <authorList>
            <person name="Mendez-Garcia C."/>
            <person name="Mesa V."/>
            <person name="Sprenger R.R."/>
            <person name="Richter M."/>
            <person name="Diez M.S."/>
            <person name="Solano J."/>
            <person name="Bargiela R."/>
            <person name="Golyshina O.V."/>
            <person name="Manteca A."/>
            <person name="Ramos J.L."/>
            <person name="Gallego J.R."/>
            <person name="Llorente I."/>
            <person name="Martins Dos Santos V.A."/>
            <person name="Jensen O.N."/>
            <person name="Pelaez A.I."/>
            <person name="Sanchez J."/>
            <person name="Ferrer M."/>
        </authorList>
    </citation>
    <scope>NUCLEOTIDE SEQUENCE</scope>
</reference>
<dbReference type="GO" id="GO:0016740">
    <property type="term" value="F:transferase activity"/>
    <property type="evidence" value="ECO:0007669"/>
    <property type="project" value="UniProtKB-KW"/>
</dbReference>